<dbReference type="Proteomes" id="UP000078542">
    <property type="component" value="Unassembled WGS sequence"/>
</dbReference>
<evidence type="ECO:0000313" key="1">
    <source>
        <dbReference type="EMBL" id="KYM96666.1"/>
    </source>
</evidence>
<accession>A0A151IBC2</accession>
<dbReference type="PANTHER" id="PTHR33332">
    <property type="entry name" value="REVERSE TRANSCRIPTASE DOMAIN-CONTAINING PROTEIN"/>
    <property type="match status" value="1"/>
</dbReference>
<protein>
    <recommendedName>
        <fullName evidence="3">Reverse transcriptase domain-containing protein</fullName>
    </recommendedName>
</protein>
<proteinExistence type="predicted"/>
<sequence length="282" mass="32523">MYADDVVLLYSFQLSSASTAAANINRDLHLIAEWASSNSLHLNPSKSSLLIAGSPFHLSHLPSFNIFINQSQIPQSSSIKILGVHFDSSWSFDQHVLVKSRAAFLRLRLLYPFRHILSTSQKLLISQLLVISLFDYSNSIYIPALSQKLLTRVQRIQNTCLRFSFNVRKYDHISPYFSRSGWLNIRQRFILHLCCLVFRLLHSGVPRYLRNLLYFNSDLHANNTPDTRHQDSLSYPRHRTSKFKAAFSYTATKFYNAMPSFIRLSPSLPSFRSRALEYISTL</sequence>
<reference evidence="1 2" key="1">
    <citation type="submission" date="2016-03" db="EMBL/GenBank/DDBJ databases">
        <title>Cyphomyrmex costatus WGS genome.</title>
        <authorList>
            <person name="Nygaard S."/>
            <person name="Hu H."/>
            <person name="Boomsma J."/>
            <person name="Zhang G."/>
        </authorList>
    </citation>
    <scope>NUCLEOTIDE SEQUENCE [LARGE SCALE GENOMIC DNA]</scope>
    <source>
        <strain evidence="1">MS0001</strain>
        <tissue evidence="1">Whole body</tissue>
    </source>
</reference>
<evidence type="ECO:0008006" key="3">
    <source>
        <dbReference type="Google" id="ProtNLM"/>
    </source>
</evidence>
<dbReference type="AlphaFoldDB" id="A0A151IBC2"/>
<name>A0A151IBC2_9HYME</name>
<organism evidence="1 2">
    <name type="scientific">Cyphomyrmex costatus</name>
    <dbReference type="NCBI Taxonomy" id="456900"/>
    <lineage>
        <taxon>Eukaryota</taxon>
        <taxon>Metazoa</taxon>
        <taxon>Ecdysozoa</taxon>
        <taxon>Arthropoda</taxon>
        <taxon>Hexapoda</taxon>
        <taxon>Insecta</taxon>
        <taxon>Pterygota</taxon>
        <taxon>Neoptera</taxon>
        <taxon>Endopterygota</taxon>
        <taxon>Hymenoptera</taxon>
        <taxon>Apocrita</taxon>
        <taxon>Aculeata</taxon>
        <taxon>Formicoidea</taxon>
        <taxon>Formicidae</taxon>
        <taxon>Myrmicinae</taxon>
        <taxon>Cyphomyrmex</taxon>
    </lineage>
</organism>
<gene>
    <name evidence="1" type="ORF">ALC62_12662</name>
</gene>
<evidence type="ECO:0000313" key="2">
    <source>
        <dbReference type="Proteomes" id="UP000078542"/>
    </source>
</evidence>
<keyword evidence="2" id="KW-1185">Reference proteome</keyword>
<dbReference type="EMBL" id="KQ978163">
    <property type="protein sequence ID" value="KYM96666.1"/>
    <property type="molecule type" value="Genomic_DNA"/>
</dbReference>